<protein>
    <submittedName>
        <fullName evidence="2">Dihydroflavonol-4-reductase</fullName>
    </submittedName>
</protein>
<dbReference type="GO" id="GO:0004029">
    <property type="term" value="F:aldehyde dehydrogenase (NAD+) activity"/>
    <property type="evidence" value="ECO:0007669"/>
    <property type="project" value="TreeGrafter"/>
</dbReference>
<dbReference type="AlphaFoldDB" id="A0A4R6KC88"/>
<evidence type="ECO:0000313" key="2">
    <source>
        <dbReference type="EMBL" id="TDO47199.1"/>
    </source>
</evidence>
<accession>A0A4R6KC88</accession>
<feature type="domain" description="NAD-dependent epimerase/dehydratase" evidence="1">
    <location>
        <begin position="3"/>
        <end position="223"/>
    </location>
</feature>
<dbReference type="Pfam" id="PF01370">
    <property type="entry name" value="Epimerase"/>
    <property type="match status" value="1"/>
</dbReference>
<dbReference type="EMBL" id="SNWQ01000009">
    <property type="protein sequence ID" value="TDO47199.1"/>
    <property type="molecule type" value="Genomic_DNA"/>
</dbReference>
<sequence length="347" mass="36394">MTVVVTGATGLVGTQVCKVLVESGRSVVAAVRNEAQSPAGTEPRFARLDVPGSLVKAMSGGTSVIHCAAVYAYDESRQDEIEQVNVEGTRNVVRAAAEAGVPRVVVTSSSVTVGSSAGPVVRDESGRLGDEPVPAYFASKVRQERVAFETGAEYGVEVVVACPTVVLGGPSRRLVPSNAILLRYLLDPTRSTYPGGCNVVSAGDVARGHVLLADVGVPGERYLLGGENLSWRLLHATVADLAGVPGPYAEVPSSVAVAVAAASEFVASRLGSEPLATRDEALTIGRYYWYSHEKAAALGYSPGSARQAVAEALAWLLASDHLPRWVREGLQPMAEVRSARRLVPRPL</sequence>
<dbReference type="InterPro" id="IPR001509">
    <property type="entry name" value="Epimerase_deHydtase"/>
</dbReference>
<dbReference type="PANTHER" id="PTHR48079:SF6">
    <property type="entry name" value="NAD(P)-BINDING DOMAIN-CONTAINING PROTEIN-RELATED"/>
    <property type="match status" value="1"/>
</dbReference>
<name>A0A4R6KC88_9ACTN</name>
<dbReference type="RefSeq" id="WP_133801582.1">
    <property type="nucleotide sequence ID" value="NZ_SNWQ01000009.1"/>
</dbReference>
<evidence type="ECO:0000313" key="3">
    <source>
        <dbReference type="Proteomes" id="UP000295388"/>
    </source>
</evidence>
<reference evidence="2 3" key="1">
    <citation type="submission" date="2019-03" db="EMBL/GenBank/DDBJ databases">
        <title>Genomic Encyclopedia of Type Strains, Phase III (KMG-III): the genomes of soil and plant-associated and newly described type strains.</title>
        <authorList>
            <person name="Whitman W."/>
        </authorList>
    </citation>
    <scope>NUCLEOTIDE SEQUENCE [LARGE SCALE GENOMIC DNA]</scope>
    <source>
        <strain evidence="2 3">VKM Ac-2527</strain>
    </source>
</reference>
<dbReference type="OrthoDB" id="9778052at2"/>
<dbReference type="InterPro" id="IPR051783">
    <property type="entry name" value="NAD(P)-dependent_oxidoreduct"/>
</dbReference>
<gene>
    <name evidence="2" type="ORF">EV643_10991</name>
</gene>
<proteinExistence type="predicted"/>
<dbReference type="Proteomes" id="UP000295388">
    <property type="component" value="Unassembled WGS sequence"/>
</dbReference>
<dbReference type="SUPFAM" id="SSF51735">
    <property type="entry name" value="NAD(P)-binding Rossmann-fold domains"/>
    <property type="match status" value="1"/>
</dbReference>
<evidence type="ECO:0000259" key="1">
    <source>
        <dbReference type="Pfam" id="PF01370"/>
    </source>
</evidence>
<comment type="caution">
    <text evidence="2">The sequence shown here is derived from an EMBL/GenBank/DDBJ whole genome shotgun (WGS) entry which is preliminary data.</text>
</comment>
<keyword evidence="3" id="KW-1185">Reference proteome</keyword>
<dbReference type="GO" id="GO:0005737">
    <property type="term" value="C:cytoplasm"/>
    <property type="evidence" value="ECO:0007669"/>
    <property type="project" value="TreeGrafter"/>
</dbReference>
<dbReference type="PANTHER" id="PTHR48079">
    <property type="entry name" value="PROTEIN YEEZ"/>
    <property type="match status" value="1"/>
</dbReference>
<organism evidence="2 3">
    <name type="scientific">Kribbella caucasensis</name>
    <dbReference type="NCBI Taxonomy" id="2512215"/>
    <lineage>
        <taxon>Bacteria</taxon>
        <taxon>Bacillati</taxon>
        <taxon>Actinomycetota</taxon>
        <taxon>Actinomycetes</taxon>
        <taxon>Propionibacteriales</taxon>
        <taxon>Kribbellaceae</taxon>
        <taxon>Kribbella</taxon>
    </lineage>
</organism>
<dbReference type="InterPro" id="IPR036291">
    <property type="entry name" value="NAD(P)-bd_dom_sf"/>
</dbReference>
<dbReference type="Gene3D" id="3.40.50.720">
    <property type="entry name" value="NAD(P)-binding Rossmann-like Domain"/>
    <property type="match status" value="1"/>
</dbReference>